<dbReference type="InterPro" id="IPR009057">
    <property type="entry name" value="Homeodomain-like_sf"/>
</dbReference>
<organism evidence="5 6">
    <name type="scientific">Variovorax robiniae</name>
    <dbReference type="NCBI Taxonomy" id="1836199"/>
    <lineage>
        <taxon>Bacteria</taxon>
        <taxon>Pseudomonadati</taxon>
        <taxon>Pseudomonadota</taxon>
        <taxon>Betaproteobacteria</taxon>
        <taxon>Burkholderiales</taxon>
        <taxon>Comamonadaceae</taxon>
        <taxon>Variovorax</taxon>
    </lineage>
</organism>
<comment type="caution">
    <text evidence="5">The sequence shown here is derived from an EMBL/GenBank/DDBJ whole genome shotgun (WGS) entry which is preliminary data.</text>
</comment>
<dbReference type="InterPro" id="IPR050204">
    <property type="entry name" value="AraC_XylS_family_regulators"/>
</dbReference>
<keyword evidence="6" id="KW-1185">Reference proteome</keyword>
<dbReference type="EMBL" id="JBBKZS010000004">
    <property type="protein sequence ID" value="MEJ8855414.1"/>
    <property type="molecule type" value="Genomic_DNA"/>
</dbReference>
<keyword evidence="3" id="KW-0804">Transcription</keyword>
<keyword evidence="1" id="KW-0805">Transcription regulation</keyword>
<evidence type="ECO:0000256" key="2">
    <source>
        <dbReference type="ARBA" id="ARBA00023125"/>
    </source>
</evidence>
<evidence type="ECO:0000259" key="4">
    <source>
        <dbReference type="PROSITE" id="PS01124"/>
    </source>
</evidence>
<dbReference type="Gene3D" id="1.10.10.60">
    <property type="entry name" value="Homeodomain-like"/>
    <property type="match status" value="1"/>
</dbReference>
<dbReference type="Pfam" id="PF12833">
    <property type="entry name" value="HTH_18"/>
    <property type="match status" value="1"/>
</dbReference>
<dbReference type="InterPro" id="IPR037923">
    <property type="entry name" value="HTH-like"/>
</dbReference>
<reference evidence="5 6" key="1">
    <citation type="submission" date="2024-03" db="EMBL/GenBank/DDBJ databases">
        <title>Novel species of the genus Variovorax.</title>
        <authorList>
            <person name="Liu Q."/>
            <person name="Xin Y.-H."/>
        </authorList>
    </citation>
    <scope>NUCLEOTIDE SEQUENCE [LARGE SCALE GENOMIC DNA]</scope>
    <source>
        <strain evidence="5 6">KACC 18901</strain>
    </source>
</reference>
<proteinExistence type="predicted"/>
<dbReference type="PANTHER" id="PTHR46796">
    <property type="entry name" value="HTH-TYPE TRANSCRIPTIONAL ACTIVATOR RHAS-RELATED"/>
    <property type="match status" value="1"/>
</dbReference>
<feature type="domain" description="HTH araC/xylS-type" evidence="4">
    <location>
        <begin position="165"/>
        <end position="262"/>
    </location>
</feature>
<dbReference type="PANTHER" id="PTHR46796:SF2">
    <property type="entry name" value="TRANSCRIPTIONAL REGULATORY PROTEIN"/>
    <property type="match status" value="1"/>
</dbReference>
<dbReference type="SMART" id="SM00342">
    <property type="entry name" value="HTH_ARAC"/>
    <property type="match status" value="1"/>
</dbReference>
<accession>A0ABU8X6Y0</accession>
<dbReference type="RefSeq" id="WP_340335489.1">
    <property type="nucleotide sequence ID" value="NZ_JBBKZS010000004.1"/>
</dbReference>
<evidence type="ECO:0000313" key="6">
    <source>
        <dbReference type="Proteomes" id="UP001367030"/>
    </source>
</evidence>
<protein>
    <submittedName>
        <fullName evidence="5">AraC family transcriptional regulator</fullName>
    </submittedName>
</protein>
<dbReference type="Proteomes" id="UP001367030">
    <property type="component" value="Unassembled WGS sequence"/>
</dbReference>
<dbReference type="PROSITE" id="PS01124">
    <property type="entry name" value="HTH_ARAC_FAMILY_2"/>
    <property type="match status" value="1"/>
</dbReference>
<dbReference type="Pfam" id="PF02311">
    <property type="entry name" value="AraC_binding"/>
    <property type="match status" value="1"/>
</dbReference>
<dbReference type="SUPFAM" id="SSF46689">
    <property type="entry name" value="Homeodomain-like"/>
    <property type="match status" value="2"/>
</dbReference>
<keyword evidence="2" id="KW-0238">DNA-binding</keyword>
<name>A0ABU8X6Y0_9BURK</name>
<evidence type="ECO:0000256" key="3">
    <source>
        <dbReference type="ARBA" id="ARBA00023163"/>
    </source>
</evidence>
<dbReference type="InterPro" id="IPR003313">
    <property type="entry name" value="AraC-bd"/>
</dbReference>
<dbReference type="InterPro" id="IPR018060">
    <property type="entry name" value="HTH_AraC"/>
</dbReference>
<evidence type="ECO:0000256" key="1">
    <source>
        <dbReference type="ARBA" id="ARBA00023015"/>
    </source>
</evidence>
<evidence type="ECO:0000313" key="5">
    <source>
        <dbReference type="EMBL" id="MEJ8855414.1"/>
    </source>
</evidence>
<dbReference type="SUPFAM" id="SSF51215">
    <property type="entry name" value="Regulatory protein AraC"/>
    <property type="match status" value="1"/>
</dbReference>
<sequence>MTSKRAPVDAVRVRGSALAGLQTVAAASKRSFPRHLHDVFGIGVIDRGGQRSDSGRGAVEAVRGDVITVNPGEVHDGIAMQGRMRTWRMLHLSPALVSDFAPGLEWTRPVLNDPALRWRVHRLFVAVAQGADALALEQSVLQLLQDAPGGPVSRPMSRVAVASMERARARLADDCVNVPTLAELACEAGLSRYQLLRGFAAAFGLPPHAWLQQCRVSRARALIAQGSVLADAAVGAGFADQSHMTRAFVRFLGFTPGAYAAAHRH</sequence>
<gene>
    <name evidence="5" type="ORF">WKW79_12580</name>
</gene>